<accession>X1UIT4</accession>
<name>X1UIT4_9ZZZZ</name>
<comment type="caution">
    <text evidence="1">The sequence shown here is derived from an EMBL/GenBank/DDBJ whole genome shotgun (WGS) entry which is preliminary data.</text>
</comment>
<gene>
    <name evidence="1" type="ORF">S12H4_62255</name>
</gene>
<protein>
    <submittedName>
        <fullName evidence="1">Uncharacterized protein</fullName>
    </submittedName>
</protein>
<dbReference type="EMBL" id="BARW01041676">
    <property type="protein sequence ID" value="GAJ17373.1"/>
    <property type="molecule type" value="Genomic_DNA"/>
</dbReference>
<organism evidence="1">
    <name type="scientific">marine sediment metagenome</name>
    <dbReference type="NCBI Taxonomy" id="412755"/>
    <lineage>
        <taxon>unclassified sequences</taxon>
        <taxon>metagenomes</taxon>
        <taxon>ecological metagenomes</taxon>
    </lineage>
</organism>
<sequence length="39" mass="4822">MIQRMRMKLLNQKIEQDGRYLIKFINQYKFMSKNHCSGE</sequence>
<evidence type="ECO:0000313" key="1">
    <source>
        <dbReference type="EMBL" id="GAJ17373.1"/>
    </source>
</evidence>
<proteinExistence type="predicted"/>
<reference evidence="1" key="1">
    <citation type="journal article" date="2014" name="Front. Microbiol.">
        <title>High frequency of phylogenetically diverse reductive dehalogenase-homologous genes in deep subseafloor sedimentary metagenomes.</title>
        <authorList>
            <person name="Kawai M."/>
            <person name="Futagami T."/>
            <person name="Toyoda A."/>
            <person name="Takaki Y."/>
            <person name="Nishi S."/>
            <person name="Hori S."/>
            <person name="Arai W."/>
            <person name="Tsubouchi T."/>
            <person name="Morono Y."/>
            <person name="Uchiyama I."/>
            <person name="Ito T."/>
            <person name="Fujiyama A."/>
            <person name="Inagaki F."/>
            <person name="Takami H."/>
        </authorList>
    </citation>
    <scope>NUCLEOTIDE SEQUENCE</scope>
    <source>
        <strain evidence="1">Expedition CK06-06</strain>
    </source>
</reference>
<dbReference type="AlphaFoldDB" id="X1UIT4"/>